<dbReference type="EMBL" id="SGPL01000175">
    <property type="protein sequence ID" value="THH16085.1"/>
    <property type="molecule type" value="Genomic_DNA"/>
</dbReference>
<evidence type="ECO:0000256" key="1">
    <source>
        <dbReference type="SAM" id="MobiDB-lite"/>
    </source>
</evidence>
<reference evidence="2 3" key="1">
    <citation type="submission" date="2019-02" db="EMBL/GenBank/DDBJ databases">
        <title>Genome sequencing of the rare red list fungi Bondarzewia mesenterica.</title>
        <authorList>
            <person name="Buettner E."/>
            <person name="Kellner H."/>
        </authorList>
    </citation>
    <scope>NUCLEOTIDE SEQUENCE [LARGE SCALE GENOMIC DNA]</scope>
    <source>
        <strain evidence="2 3">DSM 108281</strain>
    </source>
</reference>
<organism evidence="2 3">
    <name type="scientific">Bondarzewia mesenterica</name>
    <dbReference type="NCBI Taxonomy" id="1095465"/>
    <lineage>
        <taxon>Eukaryota</taxon>
        <taxon>Fungi</taxon>
        <taxon>Dikarya</taxon>
        <taxon>Basidiomycota</taxon>
        <taxon>Agaricomycotina</taxon>
        <taxon>Agaricomycetes</taxon>
        <taxon>Russulales</taxon>
        <taxon>Bondarzewiaceae</taxon>
        <taxon>Bondarzewia</taxon>
    </lineage>
</organism>
<proteinExistence type="predicted"/>
<feature type="compositionally biased region" description="Low complexity" evidence="1">
    <location>
        <begin position="396"/>
        <end position="406"/>
    </location>
</feature>
<dbReference type="OrthoDB" id="2858653at2759"/>
<evidence type="ECO:0000313" key="3">
    <source>
        <dbReference type="Proteomes" id="UP000310158"/>
    </source>
</evidence>
<keyword evidence="3" id="KW-1185">Reference proteome</keyword>
<dbReference type="Proteomes" id="UP000310158">
    <property type="component" value="Unassembled WGS sequence"/>
</dbReference>
<dbReference type="PANTHER" id="PTHR42057">
    <property type="entry name" value="F-BOX DOMAIN PROTEIN (AFU_ORTHOLOGUE AFUA_4G00200)"/>
    <property type="match status" value="1"/>
</dbReference>
<feature type="region of interest" description="Disordered" evidence="1">
    <location>
        <begin position="373"/>
        <end position="429"/>
    </location>
</feature>
<gene>
    <name evidence="2" type="ORF">EW146_g4498</name>
</gene>
<dbReference type="AlphaFoldDB" id="A0A4S4LUX5"/>
<dbReference type="PANTHER" id="PTHR42057:SF2">
    <property type="entry name" value="F-BOX DOMAIN PROTEIN (AFU_ORTHOLOGUE AFUA_4G00200)-RELATED"/>
    <property type="match status" value="1"/>
</dbReference>
<feature type="compositionally biased region" description="Basic residues" evidence="1">
    <location>
        <begin position="407"/>
        <end position="418"/>
    </location>
</feature>
<accession>A0A4S4LUX5</accession>
<evidence type="ECO:0008006" key="4">
    <source>
        <dbReference type="Google" id="ProtNLM"/>
    </source>
</evidence>
<name>A0A4S4LUX5_9AGAM</name>
<protein>
    <recommendedName>
        <fullName evidence="4">F-box domain-containing protein</fullName>
    </recommendedName>
</protein>
<comment type="caution">
    <text evidence="2">The sequence shown here is derived from an EMBL/GenBank/DDBJ whole genome shotgun (WGS) entry which is preliminary data.</text>
</comment>
<evidence type="ECO:0000313" key="2">
    <source>
        <dbReference type="EMBL" id="THH16085.1"/>
    </source>
</evidence>
<feature type="compositionally biased region" description="Acidic residues" evidence="1">
    <location>
        <begin position="380"/>
        <end position="395"/>
    </location>
</feature>
<sequence>MAANGNLMPKQLPLELLKTIVECVPSFVDLLRIRLVNSTFHDIVTPLVFRSVTVQNTTRSVNNFDRILTSASLKVCIKKISYCDVFSDEDGCMLTEEDVAPLNFRSLRPRYGDEEFFIIETLRKAFARLHELPALREVILNLNPLFDEGVRDRDTWNTYYPSWRYQDATIGQLWKIWRALRLSSLTIHNLLGWRDQDTEWDGYPLFDGLSHLHLSIASSPRIGLYNQNSFAKLWKTTIQDGLHRLMPGCTYRGPSPPPLSSSLSRDLTSLTLHSDQVVGIIPALSFAGLTFPGLTQLSLKLIFFDERTGTEDFIMRHHSTLTKLELFNCSIFVSDVEQGPARLWSQVWSHFANGLDELVYLHVQRTIPKDACDHQHDSDFNESDSDSDVDLDSGLDSDSNSDSNFHSHSHSPSHSHSHSHSESYSHSRPHVHSHFHYHAHLDSDLDPHAERPVPKFRYHIHHQGLGYLPNPTIRDAEEDLALEDLCATVTRRGGWAASD</sequence>